<sequence length="1565" mass="176815">MDDTRRSPKLPALPPLQLQQHTPQKGCVGERRRRPPPPQIITSPVTPTMGSSFTVVPCRSGEKQHSSYSSPFVTETSVDEKRLSAPKVYKSPFVGDPSVFRSPETAFNSNSNSSGSPASLRDNHRLSASSTSSIFTNNVTMPSVEFEGFVGSDSKEVTMKALPALPPRTFSGSINAATKAAAISVPPPIPGSVPLPLNSVGTVPESLPVIGAISPISTGNFDWSASDKSSLRNITLYYQQPPKVNDTGDSRLSDSISSYYSNSSYAFNKNAEEYTRHESFGSITGSKPMNNVASVTVPTHPFTIDLLDERKLYQCYNISQLSHIYQWILKVYFEWFNEYVFGKFEFLQIVQLLLEFQLPHSCEQDIIDSSVDKIIESLVSQGAVRFEQDPETGNEITLIIAGLDTQGVFTNLLPCYSYSHVYDDPTTELKCYSHTCWSSKDSDNYRSQLKISEFINKSVGLWTEYWKLTPEELSEINPREVRRQSFIFDLIVLEERSLNLANAAVEIYGASFNPALLPYDPNFKAMAYDIFVPMIELHKDFLLSPILWKLKIKGKFIDGIGKIYLKWANDAKKVYVKYAQNMATVHEIINWEKENNTRFAVWLRQIDESTPITRSKLYHDVIFFGGFFKSLQNMPVTLRSVLKCTDPSMDDYEYLRMAIQEIEQLSRLVDRTHGEAIDKRKTVRLARQLILTSKAGNTVNYLNIQSGNDSLSNSTIKTEHLDLKLGEADRKVIMQGVLFKKRELWLDSVPLYVFLLDNYFLITEEIFKGAGKKYKLIERPIPIDYLSLEIKEDLGNKRQSASEIDDDSYTVQTPTTPKKPPLLSAGTTMSSFPKTIYQSASNATPNNDDNEESSYSFKIRNTASNESHTFSTTTMEEREQWIAALVTSFQNYMGYNEKQAFQLHCLCDLFSYDEIQAPTNLPLEPEGSAVSSAMKEFYGVNSPRTFATLKGDILCSLSFQYENEMFLLCSVNHGVYITLPRLLHQWKRIIDFPKVTHMEISTKLGLLFLLADRKLCYFNLPSVISAFYDSEQYLPDNKIVGIIIQEKITFFKMAEDFSNSRHLFYERKGEIVIVTPEFDPLTKVFKFFKQYKSYKLPVSSNGLTTTTVSDITIFKNSFIVCSSKGAILYSDSFNEEGAVLPTTLNDSSRSKLNHLSFKRHTESKSKSNSSTMKMVEYVKSDILSRKTKPIACFRIDPNNSIICYDEAIIRINKFGEIPDWKNDILVLDFYCIGVSLNQGYLVLAGDNLVQVVHLNRLFGLNCRILYPVLGFYSLILRLYLSYDNKYKKRGPWISIRDVADPVCVITGGSLGLGNAIVQSLLKQIPSLKVVILDVVEPALGLNPSLSKDQVEYLQCDLSSDHDVENAIKEIKLRYSKVDLLINNAAIRGRFSKLADMPAPEMAKIFQANVLSTIRLTQAFYPKSSTTDDCYYVVNVASALGLLSPARASTYAASKAAMISYHESWSYELLADKVSNVRTLLVLPGQMDTQMFKGFEPPRQFLAPVVKPNLLAEEIVDCCIEGKRGEICKPFYVNFLRMMKCFPEMIIEQLRAFSKMDECLPVGQTR</sequence>
<dbReference type="PANTHER" id="PTHR46572">
    <property type="entry name" value="RHO1 GDP-GTP EXCHANGE PROTEIN 1-RELATED"/>
    <property type="match status" value="1"/>
</dbReference>
<dbReference type="Proteomes" id="UP000031516">
    <property type="component" value="Unassembled WGS sequence"/>
</dbReference>
<feature type="domain" description="PH" evidence="4">
    <location>
        <begin position="731"/>
        <end position="890"/>
    </location>
</feature>
<dbReference type="SUPFAM" id="SSF50729">
    <property type="entry name" value="PH domain-like"/>
    <property type="match status" value="1"/>
</dbReference>
<dbReference type="SMART" id="SM00325">
    <property type="entry name" value="RhoGEF"/>
    <property type="match status" value="1"/>
</dbReference>
<dbReference type="Gene3D" id="1.20.900.10">
    <property type="entry name" value="Dbl homology (DH) domain"/>
    <property type="match status" value="1"/>
</dbReference>
<feature type="region of interest" description="Disordered" evidence="3">
    <location>
        <begin position="1"/>
        <end position="81"/>
    </location>
</feature>
<dbReference type="InterPro" id="IPR036291">
    <property type="entry name" value="NAD(P)-bd_dom_sf"/>
</dbReference>
<dbReference type="SUPFAM" id="SSF48065">
    <property type="entry name" value="DBL homology domain (DH-domain)"/>
    <property type="match status" value="1"/>
</dbReference>
<dbReference type="Pfam" id="PF00106">
    <property type="entry name" value="adh_short"/>
    <property type="match status" value="1"/>
</dbReference>
<dbReference type="SMART" id="SM00036">
    <property type="entry name" value="CNH"/>
    <property type="match status" value="1"/>
</dbReference>
<keyword evidence="2" id="KW-0521">NADP</keyword>
<evidence type="ECO:0000259" key="5">
    <source>
        <dbReference type="PROSITE" id="PS50010"/>
    </source>
</evidence>
<evidence type="ECO:0000259" key="4">
    <source>
        <dbReference type="PROSITE" id="PS50003"/>
    </source>
</evidence>
<evidence type="ECO:0000259" key="6">
    <source>
        <dbReference type="PROSITE" id="PS50219"/>
    </source>
</evidence>
<dbReference type="SMART" id="SM00233">
    <property type="entry name" value="PH"/>
    <property type="match status" value="1"/>
</dbReference>
<dbReference type="InterPro" id="IPR001180">
    <property type="entry name" value="CNH_dom"/>
</dbReference>
<comment type="caution">
    <text evidence="7">The sequence shown here is derived from an EMBL/GenBank/DDBJ whole genome shotgun (WGS) entry which is preliminary data.</text>
</comment>
<feature type="compositionally biased region" description="Low complexity" evidence="3">
    <location>
        <begin position="15"/>
        <end position="24"/>
    </location>
</feature>
<dbReference type="InterPro" id="IPR001849">
    <property type="entry name" value="PH_domain"/>
</dbReference>
<dbReference type="PROSITE" id="PS50003">
    <property type="entry name" value="PH_DOMAIN"/>
    <property type="match status" value="1"/>
</dbReference>
<dbReference type="Pfam" id="PF00621">
    <property type="entry name" value="RhoGEF"/>
    <property type="match status" value="1"/>
</dbReference>
<name>A0A0A8L5U3_9SACH</name>
<feature type="domain" description="CNH" evidence="6">
    <location>
        <begin position="950"/>
        <end position="1279"/>
    </location>
</feature>
<evidence type="ECO:0000256" key="1">
    <source>
        <dbReference type="ARBA" id="ARBA00022658"/>
    </source>
</evidence>
<evidence type="ECO:0000313" key="8">
    <source>
        <dbReference type="Proteomes" id="UP000031516"/>
    </source>
</evidence>
<dbReference type="Pfam" id="PF00780">
    <property type="entry name" value="CNH"/>
    <property type="match status" value="1"/>
</dbReference>
<dbReference type="PRINTS" id="PR00081">
    <property type="entry name" value="GDHRDH"/>
</dbReference>
<keyword evidence="1" id="KW-0344">Guanine-nucleotide releasing factor</keyword>
<dbReference type="Gene3D" id="2.30.29.30">
    <property type="entry name" value="Pleckstrin-homology domain (PH domain)/Phosphotyrosine-binding domain (PTB)"/>
    <property type="match status" value="1"/>
</dbReference>
<reference evidence="7 8" key="1">
    <citation type="submission" date="2014-03" db="EMBL/GenBank/DDBJ databases">
        <title>The genome of Kluyveromyces dobzhanskii.</title>
        <authorList>
            <person name="Nystedt B."/>
            <person name="Astrom S."/>
        </authorList>
    </citation>
    <scope>NUCLEOTIDE SEQUENCE [LARGE SCALE GENOMIC DNA]</scope>
    <source>
        <strain evidence="7 8">CBS 2104</strain>
    </source>
</reference>
<feature type="region of interest" description="Disordered" evidence="3">
    <location>
        <begin position="797"/>
        <end position="824"/>
    </location>
</feature>
<dbReference type="SUPFAM" id="SSF51735">
    <property type="entry name" value="NAD(P)-binding Rossmann-fold domains"/>
    <property type="match status" value="1"/>
</dbReference>
<feature type="compositionally biased region" description="Polar residues" evidence="3">
    <location>
        <begin position="40"/>
        <end position="54"/>
    </location>
</feature>
<dbReference type="EMBL" id="CCBQ010000025">
    <property type="protein sequence ID" value="CDO93506.1"/>
    <property type="molecule type" value="Genomic_DNA"/>
</dbReference>
<evidence type="ECO:0000313" key="7">
    <source>
        <dbReference type="EMBL" id="CDO93506.1"/>
    </source>
</evidence>
<proteinExistence type="predicted"/>
<dbReference type="GO" id="GO:0005085">
    <property type="term" value="F:guanyl-nucleotide exchange factor activity"/>
    <property type="evidence" value="ECO:0007669"/>
    <property type="project" value="UniProtKB-KW"/>
</dbReference>
<dbReference type="InterPro" id="IPR002347">
    <property type="entry name" value="SDR_fam"/>
</dbReference>
<dbReference type="InterPro" id="IPR035899">
    <property type="entry name" value="DBL_dom_sf"/>
</dbReference>
<protein>
    <submittedName>
        <fullName evidence="7">WGS project CCBQ000000000 data, contig 00098</fullName>
    </submittedName>
</protein>
<dbReference type="PROSITE" id="PS00061">
    <property type="entry name" value="ADH_SHORT"/>
    <property type="match status" value="1"/>
</dbReference>
<feature type="domain" description="DH" evidence="5">
    <location>
        <begin position="482"/>
        <end position="672"/>
    </location>
</feature>
<dbReference type="OrthoDB" id="660555at2759"/>
<dbReference type="PANTHER" id="PTHR46572:SF1">
    <property type="entry name" value="RHO1 GUANINE NUCLEOTIDE EXCHANGE FACTOR TUS1"/>
    <property type="match status" value="1"/>
</dbReference>
<dbReference type="InterPro" id="IPR020904">
    <property type="entry name" value="Sc_DH/Rdtase_CS"/>
</dbReference>
<keyword evidence="8" id="KW-1185">Reference proteome</keyword>
<dbReference type="Gene3D" id="3.40.50.720">
    <property type="entry name" value="NAD(P)-binding Rossmann-like Domain"/>
    <property type="match status" value="1"/>
</dbReference>
<evidence type="ECO:0000256" key="3">
    <source>
        <dbReference type="SAM" id="MobiDB-lite"/>
    </source>
</evidence>
<dbReference type="PROSITE" id="PS50219">
    <property type="entry name" value="CNH"/>
    <property type="match status" value="1"/>
</dbReference>
<dbReference type="InterPro" id="IPR011993">
    <property type="entry name" value="PH-like_dom_sf"/>
</dbReference>
<dbReference type="PROSITE" id="PS50010">
    <property type="entry name" value="DH_2"/>
    <property type="match status" value="1"/>
</dbReference>
<accession>A0A0A8L5U3</accession>
<evidence type="ECO:0000256" key="2">
    <source>
        <dbReference type="ARBA" id="ARBA00022857"/>
    </source>
</evidence>
<dbReference type="InterPro" id="IPR052233">
    <property type="entry name" value="Rho-type_GEFs"/>
</dbReference>
<dbReference type="InterPro" id="IPR000219">
    <property type="entry name" value="DH_dom"/>
</dbReference>
<gene>
    <name evidence="7" type="ORF">KLDO_g1803</name>
</gene>
<feature type="region of interest" description="Disordered" evidence="3">
    <location>
        <begin position="99"/>
        <end position="124"/>
    </location>
</feature>
<organism evidence="7 8">
    <name type="scientific">Kluyveromyces dobzhanskii CBS 2104</name>
    <dbReference type="NCBI Taxonomy" id="1427455"/>
    <lineage>
        <taxon>Eukaryota</taxon>
        <taxon>Fungi</taxon>
        <taxon>Dikarya</taxon>
        <taxon>Ascomycota</taxon>
        <taxon>Saccharomycotina</taxon>
        <taxon>Saccharomycetes</taxon>
        <taxon>Saccharomycetales</taxon>
        <taxon>Saccharomycetaceae</taxon>
        <taxon>Kluyveromyces</taxon>
    </lineage>
</organism>
<dbReference type="CDD" id="cd00160">
    <property type="entry name" value="RhoGEF"/>
    <property type="match status" value="1"/>
</dbReference>
<feature type="compositionally biased region" description="Polar residues" evidence="3">
    <location>
        <begin position="66"/>
        <end position="76"/>
    </location>
</feature>